<evidence type="ECO:0000259" key="6">
    <source>
        <dbReference type="SMART" id="SM00451"/>
    </source>
</evidence>
<dbReference type="OrthoDB" id="30343at2759"/>
<dbReference type="GO" id="GO:0046540">
    <property type="term" value="C:U4/U6 x U5 tri-snRNP complex"/>
    <property type="evidence" value="ECO:0007669"/>
    <property type="project" value="TreeGrafter"/>
</dbReference>
<dbReference type="SMART" id="SM00451">
    <property type="entry name" value="ZnF_U1"/>
    <property type="match status" value="1"/>
</dbReference>
<feature type="compositionally biased region" description="Basic and acidic residues" evidence="5">
    <location>
        <begin position="1"/>
        <end position="33"/>
    </location>
</feature>
<dbReference type="GO" id="GO:0003676">
    <property type="term" value="F:nucleic acid binding"/>
    <property type="evidence" value="ECO:0007669"/>
    <property type="project" value="InterPro"/>
</dbReference>
<dbReference type="InterPro" id="IPR036236">
    <property type="entry name" value="Znf_C2H2_sf"/>
</dbReference>
<dbReference type="InterPro" id="IPR003604">
    <property type="entry name" value="Matrin/U1-like-C_Znf_C2H2"/>
</dbReference>
<dbReference type="GO" id="GO:0000398">
    <property type="term" value="P:mRNA splicing, via spliceosome"/>
    <property type="evidence" value="ECO:0007669"/>
    <property type="project" value="InterPro"/>
</dbReference>
<dbReference type="FunFam" id="3.30.160.60:FF:002461">
    <property type="entry name" value="Zinc finger matrin-type protein 2"/>
    <property type="match status" value="1"/>
</dbReference>
<evidence type="ECO:0000256" key="1">
    <source>
        <dbReference type="ARBA" id="ARBA00022723"/>
    </source>
</evidence>
<dbReference type="GO" id="GO:0005681">
    <property type="term" value="C:spliceosomal complex"/>
    <property type="evidence" value="ECO:0007669"/>
    <property type="project" value="InterPro"/>
</dbReference>
<dbReference type="SUPFAM" id="SSF57667">
    <property type="entry name" value="beta-beta-alpha zinc fingers"/>
    <property type="match status" value="1"/>
</dbReference>
<dbReference type="PANTHER" id="PTHR45986">
    <property type="entry name" value="ZINC FINGER MATRIN-TYPE PROTEIN 2"/>
    <property type="match status" value="1"/>
</dbReference>
<accession>A0A1W0WYP2</accession>
<feature type="region of interest" description="Disordered" evidence="5">
    <location>
        <begin position="130"/>
        <end position="203"/>
    </location>
</feature>
<keyword evidence="2" id="KW-0863">Zinc-finger</keyword>
<dbReference type="PANTHER" id="PTHR45986:SF1">
    <property type="entry name" value="ZINC FINGER MATRIN-TYPE PROTEIN 2"/>
    <property type="match status" value="1"/>
</dbReference>
<organism evidence="7 8">
    <name type="scientific">Hypsibius exemplaris</name>
    <name type="common">Freshwater tardigrade</name>
    <dbReference type="NCBI Taxonomy" id="2072580"/>
    <lineage>
        <taxon>Eukaryota</taxon>
        <taxon>Metazoa</taxon>
        <taxon>Ecdysozoa</taxon>
        <taxon>Tardigrada</taxon>
        <taxon>Eutardigrada</taxon>
        <taxon>Parachela</taxon>
        <taxon>Hypsibioidea</taxon>
        <taxon>Hypsibiidae</taxon>
        <taxon>Hypsibius</taxon>
    </lineage>
</organism>
<keyword evidence="4" id="KW-0539">Nucleus</keyword>
<dbReference type="AlphaFoldDB" id="A0A1W0WYP2"/>
<protein>
    <submittedName>
        <fullName evidence="7">Zinc finger matrin-type protein 2</fullName>
    </submittedName>
</protein>
<evidence type="ECO:0000313" key="8">
    <source>
        <dbReference type="Proteomes" id="UP000192578"/>
    </source>
</evidence>
<name>A0A1W0WYP2_HYPEX</name>
<feature type="domain" description="U1-type" evidence="6">
    <location>
        <begin position="78"/>
        <end position="112"/>
    </location>
</feature>
<dbReference type="GO" id="GO:0008270">
    <property type="term" value="F:zinc ion binding"/>
    <property type="evidence" value="ECO:0007669"/>
    <property type="project" value="UniProtKB-KW"/>
</dbReference>
<reference evidence="8" key="1">
    <citation type="submission" date="2017-01" db="EMBL/GenBank/DDBJ databases">
        <title>Comparative genomics of anhydrobiosis in the tardigrade Hypsibius dujardini.</title>
        <authorList>
            <person name="Yoshida Y."/>
            <person name="Koutsovoulos G."/>
            <person name="Laetsch D."/>
            <person name="Stevens L."/>
            <person name="Kumar S."/>
            <person name="Horikawa D."/>
            <person name="Ishino K."/>
            <person name="Komine S."/>
            <person name="Tomita M."/>
            <person name="Blaxter M."/>
            <person name="Arakawa K."/>
        </authorList>
    </citation>
    <scope>NUCLEOTIDE SEQUENCE [LARGE SCALE GENOMIC DNA]</scope>
    <source>
        <strain evidence="8">Z151</strain>
    </source>
</reference>
<evidence type="ECO:0000313" key="7">
    <source>
        <dbReference type="EMBL" id="OQV20318.1"/>
    </source>
</evidence>
<dbReference type="Pfam" id="PF12171">
    <property type="entry name" value="zf-C2H2_jaz"/>
    <property type="match status" value="1"/>
</dbReference>
<comment type="caution">
    <text evidence="7">The sequence shown here is derived from an EMBL/GenBank/DDBJ whole genome shotgun (WGS) entry which is preliminary data.</text>
</comment>
<evidence type="ECO:0000256" key="4">
    <source>
        <dbReference type="ARBA" id="ARBA00023242"/>
    </source>
</evidence>
<gene>
    <name evidence="7" type="ORF">BV898_05608</name>
</gene>
<evidence type="ECO:0000256" key="3">
    <source>
        <dbReference type="ARBA" id="ARBA00022833"/>
    </source>
</evidence>
<dbReference type="InterPro" id="IPR022755">
    <property type="entry name" value="Znf_C2H2_jaz"/>
</dbReference>
<proteinExistence type="predicted"/>
<dbReference type="Gene3D" id="3.30.160.60">
    <property type="entry name" value="Classic Zinc Finger"/>
    <property type="match status" value="1"/>
</dbReference>
<dbReference type="Proteomes" id="UP000192578">
    <property type="component" value="Unassembled WGS sequence"/>
</dbReference>
<evidence type="ECO:0000256" key="2">
    <source>
        <dbReference type="ARBA" id="ARBA00022771"/>
    </source>
</evidence>
<sequence>MSHPKARPEDHRRKWDTDEYERRANDRAQAARDAEEEDEKPKKKVKKALLKARDEKIDLESRVGKSVIITNSTPLNLAGGFYCDVCDCVIKDSINYLDHINGKKHQKNMGFSMKTERSTVEQVRARFAENKKKMEEKKQDYDLDERMRELREEEERAKEYRRDRKQEKKRKVEEDDTKQDDLDGMDPEMAAMMGFSGFGGSKK</sequence>
<evidence type="ECO:0000256" key="5">
    <source>
        <dbReference type="SAM" id="MobiDB-lite"/>
    </source>
</evidence>
<feature type="compositionally biased region" description="Acidic residues" evidence="5">
    <location>
        <begin position="174"/>
        <end position="186"/>
    </location>
</feature>
<dbReference type="EMBL" id="MTYJ01000031">
    <property type="protein sequence ID" value="OQV20318.1"/>
    <property type="molecule type" value="Genomic_DNA"/>
</dbReference>
<keyword evidence="8" id="KW-1185">Reference proteome</keyword>
<feature type="region of interest" description="Disordered" evidence="5">
    <location>
        <begin position="1"/>
        <end position="44"/>
    </location>
</feature>
<dbReference type="InterPro" id="IPR040107">
    <property type="entry name" value="Snu23"/>
</dbReference>
<keyword evidence="1" id="KW-0479">Metal-binding</keyword>
<keyword evidence="3" id="KW-0862">Zinc</keyword>
<feature type="compositionally biased region" description="Basic and acidic residues" evidence="5">
    <location>
        <begin position="130"/>
        <end position="173"/>
    </location>
</feature>